<feature type="compositionally biased region" description="Basic and acidic residues" evidence="7">
    <location>
        <begin position="688"/>
        <end position="704"/>
    </location>
</feature>
<feature type="compositionally biased region" description="Low complexity" evidence="7">
    <location>
        <begin position="121"/>
        <end position="133"/>
    </location>
</feature>
<dbReference type="SMART" id="SM00184">
    <property type="entry name" value="RING"/>
    <property type="match status" value="1"/>
</dbReference>
<dbReference type="GO" id="GO:0005737">
    <property type="term" value="C:cytoplasm"/>
    <property type="evidence" value="ECO:0007669"/>
    <property type="project" value="UniProtKB-SubCell"/>
</dbReference>
<dbReference type="InterPro" id="IPR017907">
    <property type="entry name" value="Znf_RING_CS"/>
</dbReference>
<dbReference type="STRING" id="595528.A0A0D2VZP2"/>
<gene>
    <name evidence="9" type="ORF">CAOG_009060</name>
</gene>
<dbReference type="OrthoDB" id="10064108at2759"/>
<dbReference type="PhylomeDB" id="A0A0D2VZP2"/>
<keyword evidence="3" id="KW-0479">Metal-binding</keyword>
<comment type="subcellular location">
    <subcellularLocation>
        <location evidence="1">Cytoplasm</location>
    </subcellularLocation>
</comment>
<evidence type="ECO:0000313" key="10">
    <source>
        <dbReference type="Proteomes" id="UP000008743"/>
    </source>
</evidence>
<dbReference type="GO" id="GO:0000976">
    <property type="term" value="F:transcription cis-regulatory region binding"/>
    <property type="evidence" value="ECO:0007669"/>
    <property type="project" value="TreeGrafter"/>
</dbReference>
<feature type="compositionally biased region" description="Low complexity" evidence="7">
    <location>
        <begin position="525"/>
        <end position="536"/>
    </location>
</feature>
<dbReference type="InterPro" id="IPR001841">
    <property type="entry name" value="Znf_RING"/>
</dbReference>
<accession>A0A0D2VZP2</accession>
<feature type="region of interest" description="Disordered" evidence="7">
    <location>
        <begin position="871"/>
        <end position="913"/>
    </location>
</feature>
<evidence type="ECO:0000256" key="3">
    <source>
        <dbReference type="ARBA" id="ARBA00022723"/>
    </source>
</evidence>
<feature type="region of interest" description="Disordered" evidence="7">
    <location>
        <begin position="825"/>
        <end position="849"/>
    </location>
</feature>
<dbReference type="InterPro" id="IPR039739">
    <property type="entry name" value="MAG2/RNF10"/>
</dbReference>
<dbReference type="InParanoid" id="A0A0D2VZP2"/>
<reference evidence="10" key="1">
    <citation type="submission" date="2011-02" db="EMBL/GenBank/DDBJ databases">
        <title>The Genome Sequence of Capsaspora owczarzaki ATCC 30864.</title>
        <authorList>
            <person name="Russ C."/>
            <person name="Cuomo C."/>
            <person name="Burger G."/>
            <person name="Gray M.W."/>
            <person name="Holland P.W.H."/>
            <person name="King N."/>
            <person name="Lang F.B.F."/>
            <person name="Roger A.J."/>
            <person name="Ruiz-Trillo I."/>
            <person name="Young S.K."/>
            <person name="Zeng Q."/>
            <person name="Gargeya S."/>
            <person name="Alvarado L."/>
            <person name="Berlin A."/>
            <person name="Chapman S.B."/>
            <person name="Chen Z."/>
            <person name="Freedman E."/>
            <person name="Gellesch M."/>
            <person name="Goldberg J."/>
            <person name="Griggs A."/>
            <person name="Gujja S."/>
            <person name="Heilman E."/>
            <person name="Heiman D."/>
            <person name="Howarth C."/>
            <person name="Mehta T."/>
            <person name="Neiman D."/>
            <person name="Pearson M."/>
            <person name="Roberts A."/>
            <person name="Saif S."/>
            <person name="Shea T."/>
            <person name="Shenoy N."/>
            <person name="Sisk P."/>
            <person name="Stolte C."/>
            <person name="Sykes S."/>
            <person name="White J."/>
            <person name="Yandava C."/>
            <person name="Haas B."/>
            <person name="Nusbaum C."/>
            <person name="Birren B."/>
        </authorList>
    </citation>
    <scope>NUCLEOTIDE SEQUENCE</scope>
    <source>
        <strain evidence="10">ATCC 30864</strain>
    </source>
</reference>
<dbReference type="Gene3D" id="3.30.40.10">
    <property type="entry name" value="Zinc/RING finger domain, C3HC4 (zinc finger)"/>
    <property type="match status" value="1"/>
</dbReference>
<dbReference type="CDD" id="cd16536">
    <property type="entry name" value="RING-HC_RNF10"/>
    <property type="match status" value="1"/>
</dbReference>
<keyword evidence="2" id="KW-0963">Cytoplasm</keyword>
<feature type="compositionally biased region" description="Polar residues" evidence="7">
    <location>
        <begin position="903"/>
        <end position="913"/>
    </location>
</feature>
<evidence type="ECO:0000259" key="8">
    <source>
        <dbReference type="PROSITE" id="PS50089"/>
    </source>
</evidence>
<feature type="region of interest" description="Disordered" evidence="7">
    <location>
        <begin position="1"/>
        <end position="280"/>
    </location>
</feature>
<evidence type="ECO:0000256" key="2">
    <source>
        <dbReference type="ARBA" id="ARBA00022490"/>
    </source>
</evidence>
<dbReference type="Proteomes" id="UP000008743">
    <property type="component" value="Unassembled WGS sequence"/>
</dbReference>
<protein>
    <recommendedName>
        <fullName evidence="8">RING-type domain-containing protein</fullName>
    </recommendedName>
</protein>
<feature type="compositionally biased region" description="Acidic residues" evidence="7">
    <location>
        <begin position="543"/>
        <end position="552"/>
    </location>
</feature>
<feature type="compositionally biased region" description="Polar residues" evidence="7">
    <location>
        <begin position="18"/>
        <end position="27"/>
    </location>
</feature>
<dbReference type="PANTHER" id="PTHR12983:SF9">
    <property type="entry name" value="E3 UBIQUITIN-PROTEIN LIGASE RNF10"/>
    <property type="match status" value="1"/>
</dbReference>
<feature type="region of interest" description="Disordered" evidence="7">
    <location>
        <begin position="525"/>
        <end position="580"/>
    </location>
</feature>
<dbReference type="FunCoup" id="A0A0D2VZP2">
    <property type="interactions" value="275"/>
</dbReference>
<dbReference type="PANTHER" id="PTHR12983">
    <property type="entry name" value="RING FINGER 10 FAMILY MEMBER"/>
    <property type="match status" value="1"/>
</dbReference>
<feature type="compositionally biased region" description="Low complexity" evidence="7">
    <location>
        <begin position="224"/>
        <end position="235"/>
    </location>
</feature>
<dbReference type="SUPFAM" id="SSF57850">
    <property type="entry name" value="RING/U-box"/>
    <property type="match status" value="1"/>
</dbReference>
<evidence type="ECO:0000256" key="5">
    <source>
        <dbReference type="ARBA" id="ARBA00022833"/>
    </source>
</evidence>
<sequence>MLNPHAATFSFTAAGAQATATRPMQEQSNSSSASSRQEPSSSSSLSMAGRTRHDEANAADDDRVREQGTSRVQHADGQSEQQDAGGHHRSSQSGAHRQADDSSGDGRLQPRANLTDYANGAQDEQAAQTAAQASLHGAQHGASGSHAKQSTRDTRKQRGGGQHAQSHNSSHRGAPDRAPHQSQGHGDQRAPRQALAKGQAAPRRGGGAFSSGGAASDSHHPVPSSAGHSSGTSSGNHLLNFTYGPPVRHGASGAGASYGRHDQRRHHNHHSHHHHATSFSKQQTLQTQCQMLVQSTANTLPFVTDPDALTEWSTIEEVRVLSGNDETASCPICLCHPIAAKMAQCGHVFCWACVLQYISFGERPWRKCPICFEAIHVEDLRSAVSIAKHTPAVGEMLTLTLMARDKNCTIPVPVSATAKYALADVYIAGQQEEAIQQHCRVLRITPAQVLDTTIAREKTELMLQYEELVQTSGTADPQLAFIAMAQAALQQRESQLTALLSVGTLLSAEFSTLSMAPAAPVSVSSSAWSKPQSSVPTSTESAFSDEEDDDQVEQSAAADHEPIPSSSSSAPAHSHHSSAGVEPDTAYFYQASDGQRVFMHPINARCLMFQNGNSLAHCPPTIRVRVLENEAHIQTEETRKRFRVLGHLAQATEFVFCEVDLNDMLNSETRRQFGDELAKRKQRRSSRIRQEHQMEKRLEQEARRQHQQALIDTRSLGDFPAPLSMSFDPSQLPALPGAIPAPEPVVAQASTEPKPASYIPPSFAQAAKCGVLSNHDANPHVSWANGRAKTTLLNDDSSRAAPSTNVSWAGMARTPMSGLTALQRSFSPRARSGARNALDGDDSDEEARPRDFRETFAESLWTSLSVPESVDGSAAAAAAAGTNAPIQDKKAAGKKGKKGATVLFSTGGTRKLH</sequence>
<keyword evidence="5" id="KW-0862">Zinc</keyword>
<dbReference type="AlphaFoldDB" id="A0A0D2VZP2"/>
<dbReference type="GO" id="GO:0008270">
    <property type="term" value="F:zinc ion binding"/>
    <property type="evidence" value="ECO:0007669"/>
    <property type="project" value="UniProtKB-KW"/>
</dbReference>
<evidence type="ECO:0000313" key="9">
    <source>
        <dbReference type="EMBL" id="KJE97337.1"/>
    </source>
</evidence>
<feature type="compositionally biased region" description="Basic residues" evidence="7">
    <location>
        <begin position="262"/>
        <end position="276"/>
    </location>
</feature>
<feature type="compositionally biased region" description="Low complexity" evidence="7">
    <location>
        <begin position="28"/>
        <end position="46"/>
    </location>
</feature>
<feature type="region of interest" description="Disordered" evidence="7">
    <location>
        <begin position="673"/>
        <end position="708"/>
    </location>
</feature>
<dbReference type="PROSITE" id="PS50089">
    <property type="entry name" value="ZF_RING_2"/>
    <property type="match status" value="1"/>
</dbReference>
<organism evidence="9 10">
    <name type="scientific">Capsaspora owczarzaki (strain ATCC 30864)</name>
    <dbReference type="NCBI Taxonomy" id="595528"/>
    <lineage>
        <taxon>Eukaryota</taxon>
        <taxon>Filasterea</taxon>
        <taxon>Capsaspora</taxon>
    </lineage>
</organism>
<feature type="compositionally biased region" description="Polar residues" evidence="7">
    <location>
        <begin position="69"/>
        <end position="82"/>
    </location>
</feature>
<feature type="compositionally biased region" description="Basic and acidic residues" evidence="7">
    <location>
        <begin position="51"/>
        <end position="68"/>
    </location>
</feature>
<evidence type="ECO:0000256" key="7">
    <source>
        <dbReference type="SAM" id="MobiDB-lite"/>
    </source>
</evidence>
<name>A0A0D2VZP2_CAPO3</name>
<dbReference type="Pfam" id="PF00097">
    <property type="entry name" value="zf-C3HC4"/>
    <property type="match status" value="1"/>
</dbReference>
<feature type="domain" description="RING-type" evidence="8">
    <location>
        <begin position="330"/>
        <end position="371"/>
    </location>
</feature>
<dbReference type="InterPro" id="IPR018957">
    <property type="entry name" value="Znf_C3HC4_RING-type"/>
</dbReference>
<evidence type="ECO:0000256" key="6">
    <source>
        <dbReference type="PROSITE-ProRule" id="PRU00175"/>
    </source>
</evidence>
<evidence type="ECO:0000256" key="1">
    <source>
        <dbReference type="ARBA" id="ARBA00004496"/>
    </source>
</evidence>
<dbReference type="InterPro" id="IPR013083">
    <property type="entry name" value="Znf_RING/FYVE/PHD"/>
</dbReference>
<evidence type="ECO:0000256" key="4">
    <source>
        <dbReference type="ARBA" id="ARBA00022771"/>
    </source>
</evidence>
<dbReference type="RefSeq" id="XP_011270793.1">
    <property type="nucleotide sequence ID" value="XM_011272491.1"/>
</dbReference>
<dbReference type="PROSITE" id="PS00518">
    <property type="entry name" value="ZF_RING_1"/>
    <property type="match status" value="1"/>
</dbReference>
<keyword evidence="10" id="KW-1185">Reference proteome</keyword>
<proteinExistence type="predicted"/>
<dbReference type="GO" id="GO:0045944">
    <property type="term" value="P:positive regulation of transcription by RNA polymerase II"/>
    <property type="evidence" value="ECO:0007669"/>
    <property type="project" value="TreeGrafter"/>
</dbReference>
<keyword evidence="4 6" id="KW-0863">Zinc-finger</keyword>
<dbReference type="EMBL" id="KE346374">
    <property type="protein sequence ID" value="KJE97337.1"/>
    <property type="molecule type" value="Genomic_DNA"/>
</dbReference>